<evidence type="ECO:0000313" key="1">
    <source>
        <dbReference type="EMBL" id="RUP48075.1"/>
    </source>
</evidence>
<dbReference type="Proteomes" id="UP000268093">
    <property type="component" value="Unassembled WGS sequence"/>
</dbReference>
<organism evidence="1 2">
    <name type="scientific">Jimgerdemannia flammicorona</name>
    <dbReference type="NCBI Taxonomy" id="994334"/>
    <lineage>
        <taxon>Eukaryota</taxon>
        <taxon>Fungi</taxon>
        <taxon>Fungi incertae sedis</taxon>
        <taxon>Mucoromycota</taxon>
        <taxon>Mucoromycotina</taxon>
        <taxon>Endogonomycetes</taxon>
        <taxon>Endogonales</taxon>
        <taxon>Endogonaceae</taxon>
        <taxon>Jimgerdemannia</taxon>
    </lineage>
</organism>
<gene>
    <name evidence="1" type="ORF">BC936DRAFT_144990</name>
</gene>
<accession>A0A433DB73</accession>
<protein>
    <submittedName>
        <fullName evidence="1">Uncharacterized protein</fullName>
    </submittedName>
</protein>
<proteinExistence type="predicted"/>
<sequence>FFLFLFLFFVFIFFFGIRLIFSWAGVAFQQVPACSSFGSTSVFGFHRLSSVGIAYNSFFHPSLCSTSIPKSGIVRTTFIAVSSPTFSPDMIIQAVTVGVIYTHLHLIAPTNLLQSNIWPNEHPATPVSWLPTGVRVN</sequence>
<reference evidence="1 2" key="1">
    <citation type="journal article" date="2018" name="New Phytol.">
        <title>Phylogenomics of Endogonaceae and evolution of mycorrhizas within Mucoromycota.</title>
        <authorList>
            <person name="Chang Y."/>
            <person name="Desiro A."/>
            <person name="Na H."/>
            <person name="Sandor L."/>
            <person name="Lipzen A."/>
            <person name="Clum A."/>
            <person name="Barry K."/>
            <person name="Grigoriev I.V."/>
            <person name="Martin F.M."/>
            <person name="Stajich J.E."/>
            <person name="Smith M.E."/>
            <person name="Bonito G."/>
            <person name="Spatafora J.W."/>
        </authorList>
    </citation>
    <scope>NUCLEOTIDE SEQUENCE [LARGE SCALE GENOMIC DNA]</scope>
    <source>
        <strain evidence="1 2">GMNB39</strain>
    </source>
</reference>
<comment type="caution">
    <text evidence="1">The sequence shown here is derived from an EMBL/GenBank/DDBJ whole genome shotgun (WGS) entry which is preliminary data.</text>
</comment>
<feature type="non-terminal residue" evidence="1">
    <location>
        <position position="1"/>
    </location>
</feature>
<evidence type="ECO:0000313" key="2">
    <source>
        <dbReference type="Proteomes" id="UP000268093"/>
    </source>
</evidence>
<dbReference type="AlphaFoldDB" id="A0A433DB73"/>
<name>A0A433DB73_9FUNG</name>
<dbReference type="EMBL" id="RBNI01003742">
    <property type="protein sequence ID" value="RUP48075.1"/>
    <property type="molecule type" value="Genomic_DNA"/>
</dbReference>
<keyword evidence="2" id="KW-1185">Reference proteome</keyword>